<evidence type="ECO:0008006" key="4">
    <source>
        <dbReference type="Google" id="ProtNLM"/>
    </source>
</evidence>
<name>A0A3G8JSD5_9ACTN</name>
<reference evidence="2 3" key="1">
    <citation type="submission" date="2018-11" db="EMBL/GenBank/DDBJ databases">
        <title>Gordonia insulae sp. nov., isolated from an island soil.</title>
        <authorList>
            <person name="Kim Y.S."/>
            <person name="Kim S.B."/>
        </authorList>
    </citation>
    <scope>NUCLEOTIDE SEQUENCE [LARGE SCALE GENOMIC DNA]</scope>
    <source>
        <strain evidence="2 3">MMS17-SY073</strain>
    </source>
</reference>
<dbReference type="GO" id="GO:0047661">
    <property type="term" value="F:amino-acid racemase activity"/>
    <property type="evidence" value="ECO:0007669"/>
    <property type="project" value="InterPro"/>
</dbReference>
<gene>
    <name evidence="2" type="ORF">D7316_04609</name>
</gene>
<dbReference type="AlphaFoldDB" id="A0A3G8JSD5"/>
<dbReference type="Proteomes" id="UP000271469">
    <property type="component" value="Chromosome"/>
</dbReference>
<dbReference type="PANTHER" id="PTHR28047">
    <property type="entry name" value="PROTEIN DCG1"/>
    <property type="match status" value="1"/>
</dbReference>
<dbReference type="EMBL" id="CP033972">
    <property type="protein sequence ID" value="AZG47997.1"/>
    <property type="molecule type" value="Genomic_DNA"/>
</dbReference>
<sequence>MNLTIINPNRLDQCTRRIDEYARRWFPDIDISVVAPTFGPRELAGEYETQLCATGVLDQITGADPTTDAFVLAGFAEPGTEAAREVAACPVVDITEAGPMRALLFGRRYAIITSTRAVIPAVEDRIRCLGLDQRALPISAVDMGVAEMLDKPDDLAGAVERELHRLARAGHTGAVVLGCGGMTGVAERVAIPDGITVVDPVRAAVATAAAIVAEQSNRTESLI</sequence>
<dbReference type="Pfam" id="PF01177">
    <property type="entry name" value="Asp_Glu_race"/>
    <property type="match status" value="1"/>
</dbReference>
<dbReference type="InterPro" id="IPR015942">
    <property type="entry name" value="Asp/Glu/hydantoin_racemase"/>
</dbReference>
<dbReference type="InterPro" id="IPR052186">
    <property type="entry name" value="Hydantoin_racemase-like"/>
</dbReference>
<evidence type="ECO:0000313" key="2">
    <source>
        <dbReference type="EMBL" id="AZG47997.1"/>
    </source>
</evidence>
<comment type="similarity">
    <text evidence="1">Belongs to the HyuE racemase family.</text>
</comment>
<organism evidence="2 3">
    <name type="scientific">Gordonia insulae</name>
    <dbReference type="NCBI Taxonomy" id="2420509"/>
    <lineage>
        <taxon>Bacteria</taxon>
        <taxon>Bacillati</taxon>
        <taxon>Actinomycetota</taxon>
        <taxon>Actinomycetes</taxon>
        <taxon>Mycobacteriales</taxon>
        <taxon>Gordoniaceae</taxon>
        <taxon>Gordonia</taxon>
    </lineage>
</organism>
<protein>
    <recommendedName>
        <fullName evidence="4">Hydantoin racemase</fullName>
    </recommendedName>
</protein>
<dbReference type="InterPro" id="IPR053714">
    <property type="entry name" value="Iso_Racemase_Enz_sf"/>
</dbReference>
<dbReference type="KEGG" id="gom:D7316_04609"/>
<evidence type="ECO:0000256" key="1">
    <source>
        <dbReference type="ARBA" id="ARBA00038414"/>
    </source>
</evidence>
<accession>A0A3G8JSD5</accession>
<proteinExistence type="inferred from homology"/>
<evidence type="ECO:0000313" key="3">
    <source>
        <dbReference type="Proteomes" id="UP000271469"/>
    </source>
</evidence>
<keyword evidence="3" id="KW-1185">Reference proteome</keyword>
<dbReference type="OrthoDB" id="9791723at2"/>
<dbReference type="PANTHER" id="PTHR28047:SF5">
    <property type="entry name" value="PROTEIN DCG1"/>
    <property type="match status" value="1"/>
</dbReference>
<dbReference type="Gene3D" id="3.40.50.12500">
    <property type="match status" value="1"/>
</dbReference>
<dbReference type="RefSeq" id="WP_124710276.1">
    <property type="nucleotide sequence ID" value="NZ_CP033972.1"/>
</dbReference>